<comment type="function">
    <text evidence="3">Catalyzes the hydrolysis of 10-formyltetrahydrofolate (formyl-FH4) to formate and tetrahydrofolate (FH4).</text>
</comment>
<dbReference type="NCBIfam" id="TIGR00655">
    <property type="entry name" value="PurU"/>
    <property type="match status" value="1"/>
</dbReference>
<name>A0A0G3HEG0_9CORY</name>
<dbReference type="GO" id="GO:0008864">
    <property type="term" value="F:formyltetrahydrofolate deformylase activity"/>
    <property type="evidence" value="ECO:0007669"/>
    <property type="project" value="UniProtKB-UniRule"/>
</dbReference>
<dbReference type="HAMAP" id="MF_01927">
    <property type="entry name" value="PurU"/>
    <property type="match status" value="1"/>
</dbReference>
<dbReference type="EMBL" id="CP011545">
    <property type="protein sequence ID" value="AKK09562.1"/>
    <property type="molecule type" value="Genomic_DNA"/>
</dbReference>
<dbReference type="CDD" id="cd04875">
    <property type="entry name" value="ACT_F4HF-DF"/>
    <property type="match status" value="1"/>
</dbReference>
<keyword evidence="8" id="KW-1185">Reference proteome</keyword>
<dbReference type="InterPro" id="IPR002376">
    <property type="entry name" value="Formyl_transf_N"/>
</dbReference>
<dbReference type="EC" id="3.5.1.10" evidence="3 4"/>
<dbReference type="Gene3D" id="3.30.70.260">
    <property type="match status" value="1"/>
</dbReference>
<dbReference type="InterPro" id="IPR045865">
    <property type="entry name" value="ACT-like_dom_sf"/>
</dbReference>
<proteinExistence type="inferred from homology"/>
<dbReference type="SUPFAM" id="SSF55021">
    <property type="entry name" value="ACT-like"/>
    <property type="match status" value="1"/>
</dbReference>
<evidence type="ECO:0000259" key="6">
    <source>
        <dbReference type="PROSITE" id="PS51671"/>
    </source>
</evidence>
<comment type="catalytic activity">
    <reaction evidence="3">
        <text>(6R)-10-formyltetrahydrofolate + H2O = (6S)-5,6,7,8-tetrahydrofolate + formate + H(+)</text>
        <dbReference type="Rhea" id="RHEA:19833"/>
        <dbReference type="ChEBI" id="CHEBI:15377"/>
        <dbReference type="ChEBI" id="CHEBI:15378"/>
        <dbReference type="ChEBI" id="CHEBI:15740"/>
        <dbReference type="ChEBI" id="CHEBI:57453"/>
        <dbReference type="ChEBI" id="CHEBI:195366"/>
        <dbReference type="EC" id="3.5.1.10"/>
    </reaction>
</comment>
<feature type="region of interest" description="Disordered" evidence="5">
    <location>
        <begin position="1"/>
        <end position="23"/>
    </location>
</feature>
<keyword evidence="2 3" id="KW-0378">Hydrolase</keyword>
<dbReference type="STRING" id="136857.CTEST_10720"/>
<comment type="similarity">
    <text evidence="3">Belongs to the PurU family.</text>
</comment>
<reference evidence="7 8" key="1">
    <citation type="journal article" date="2015" name="Genome Announc.">
        <title>Complete Genome Sequence of the Type Strain Corynebacterium testudinoris DSM 44614, Recovered from Necrotic Lesions in the Mouth of a Tortoise.</title>
        <authorList>
            <person name="Ruckert C."/>
            <person name="Kriete M."/>
            <person name="Jaenicke S."/>
            <person name="Winkler A."/>
            <person name="Tauch A."/>
        </authorList>
    </citation>
    <scope>NUCLEOTIDE SEQUENCE [LARGE SCALE GENOMIC DNA]</scope>
    <source>
        <strain evidence="7 8">DSM 44614</strain>
    </source>
</reference>
<dbReference type="GO" id="GO:0006189">
    <property type="term" value="P:'de novo' IMP biosynthetic process"/>
    <property type="evidence" value="ECO:0007669"/>
    <property type="project" value="UniProtKB-UniRule"/>
</dbReference>
<dbReference type="PRINTS" id="PR01575">
    <property type="entry name" value="FFH4HYDRLASE"/>
</dbReference>
<reference evidence="8" key="2">
    <citation type="submission" date="2015-05" db="EMBL/GenBank/DDBJ databases">
        <title>Complete genome sequence of Corynebacterium testudinoris DSM 44614, recovered from necrotic lesions in the mouth of a tortoise.</title>
        <authorList>
            <person name="Ruckert C."/>
            <person name="Albersmeier A."/>
            <person name="Winkler A."/>
            <person name="Tauch A."/>
        </authorList>
    </citation>
    <scope>NUCLEOTIDE SEQUENCE [LARGE SCALE GENOMIC DNA]</scope>
    <source>
        <strain evidence="8">DSM 44614</strain>
    </source>
</reference>
<dbReference type="KEGG" id="cted:CTEST_10720"/>
<dbReference type="InterPro" id="IPR002912">
    <property type="entry name" value="ACT_dom"/>
</dbReference>
<dbReference type="PANTHER" id="PTHR42706:SF1">
    <property type="entry name" value="FORMYLTETRAHYDROFOLATE DEFORMYLASE 2, MITOCHONDRIAL"/>
    <property type="match status" value="1"/>
</dbReference>
<dbReference type="Gene3D" id="3.40.50.170">
    <property type="entry name" value="Formyl transferase, N-terminal domain"/>
    <property type="match status" value="1"/>
</dbReference>
<dbReference type="InterPro" id="IPR041729">
    <property type="entry name" value="Formyl-FH4-Hydrolase_C"/>
</dbReference>
<protein>
    <recommendedName>
        <fullName evidence="3 4">Formyltetrahydrofolate deformylase</fullName>
        <ecNumber evidence="3 4">3.5.1.10</ecNumber>
    </recommendedName>
    <alternativeName>
        <fullName evidence="3">Formyl-FH(4) hydrolase</fullName>
    </alternativeName>
</protein>
<evidence type="ECO:0000256" key="4">
    <source>
        <dbReference type="NCBIfam" id="TIGR00655"/>
    </source>
</evidence>
<dbReference type="InterPro" id="IPR044074">
    <property type="entry name" value="PurU_ACT"/>
</dbReference>
<keyword evidence="3" id="KW-0658">Purine biosynthesis</keyword>
<comment type="pathway">
    <text evidence="3">Purine metabolism; IMP biosynthesis via de novo pathway; formate from 10-formyl-5,6,7,8-tetrahydrofolate: step 1/1.</text>
</comment>
<dbReference type="Proteomes" id="UP000035540">
    <property type="component" value="Chromosome"/>
</dbReference>
<dbReference type="PANTHER" id="PTHR42706">
    <property type="entry name" value="FORMYLTETRAHYDROFOLATE DEFORMYLASE"/>
    <property type="match status" value="1"/>
</dbReference>
<evidence type="ECO:0000256" key="1">
    <source>
        <dbReference type="ARBA" id="ARBA00022563"/>
    </source>
</evidence>
<keyword evidence="1 3" id="KW-0554">One-carbon metabolism</keyword>
<dbReference type="InterPro" id="IPR036477">
    <property type="entry name" value="Formyl_transf_N_sf"/>
</dbReference>
<dbReference type="UniPathway" id="UPA00074">
    <property type="reaction ID" value="UER00170"/>
</dbReference>
<evidence type="ECO:0000256" key="3">
    <source>
        <dbReference type="HAMAP-Rule" id="MF_01927"/>
    </source>
</evidence>
<evidence type="ECO:0000313" key="7">
    <source>
        <dbReference type="EMBL" id="AKK09562.1"/>
    </source>
</evidence>
<sequence length="308" mass="34627">MPGMTPLNTDDPRNRPSTPSGERQYVLTLGCPDATGIVAKLSTFLADKGGWITEAAYLTDPENNWFFTRQAIRAESVSETIDELREAFAPVAAEFGPRAHWRLWDTAELKKAVLLVSREGHCLHDLLGRVAENDYPMEVVAVVGNHDNLAYIADNHGVPFHHVPFPKDAVGKRRAFEEVATIVNSYEPDAIVLARFMQILPPDFCEMWAGRVLNIHHSFLPSFMGARPYHQAHKRGVKLIGATCHYATPDLDDGPIIEQDVIRVTHQDTPEAMQRLGRDAEKRVLARGLRYHLEDRVLVYGNRTVVFD</sequence>
<feature type="active site" evidence="3">
    <location>
        <position position="252"/>
    </location>
</feature>
<evidence type="ECO:0000256" key="5">
    <source>
        <dbReference type="SAM" id="MobiDB-lite"/>
    </source>
</evidence>
<dbReference type="PIRSF" id="PIRSF036480">
    <property type="entry name" value="FormyFH4_hydr"/>
    <property type="match status" value="1"/>
</dbReference>
<dbReference type="PATRIC" id="fig|136857.5.peg.2125"/>
<dbReference type="AlphaFoldDB" id="A0A0G3HEG0"/>
<organism evidence="7 8">
    <name type="scientific">Corynebacterium testudinoris</name>
    <dbReference type="NCBI Taxonomy" id="136857"/>
    <lineage>
        <taxon>Bacteria</taxon>
        <taxon>Bacillati</taxon>
        <taxon>Actinomycetota</taxon>
        <taxon>Actinomycetes</taxon>
        <taxon>Mycobacteriales</taxon>
        <taxon>Corynebacteriaceae</taxon>
        <taxon>Corynebacterium</taxon>
    </lineage>
</organism>
<dbReference type="GO" id="GO:0006730">
    <property type="term" value="P:one-carbon metabolic process"/>
    <property type="evidence" value="ECO:0007669"/>
    <property type="project" value="UniProtKB-KW"/>
</dbReference>
<evidence type="ECO:0000313" key="8">
    <source>
        <dbReference type="Proteomes" id="UP000035540"/>
    </source>
</evidence>
<gene>
    <name evidence="3 7" type="primary">purU</name>
    <name evidence="7" type="ORF">CTEST_10720</name>
</gene>
<dbReference type="PROSITE" id="PS51671">
    <property type="entry name" value="ACT"/>
    <property type="match status" value="1"/>
</dbReference>
<dbReference type="SUPFAM" id="SSF53328">
    <property type="entry name" value="Formyltransferase"/>
    <property type="match status" value="1"/>
</dbReference>
<dbReference type="InterPro" id="IPR004810">
    <property type="entry name" value="PurU"/>
</dbReference>
<feature type="domain" description="ACT" evidence="6">
    <location>
        <begin position="26"/>
        <end position="102"/>
    </location>
</feature>
<evidence type="ECO:0000256" key="2">
    <source>
        <dbReference type="ARBA" id="ARBA00022801"/>
    </source>
</evidence>
<dbReference type="NCBIfam" id="NF004684">
    <property type="entry name" value="PRK06027.1"/>
    <property type="match status" value="1"/>
</dbReference>
<dbReference type="Pfam" id="PF00551">
    <property type="entry name" value="Formyl_trans_N"/>
    <property type="match status" value="1"/>
</dbReference>
<dbReference type="CDD" id="cd08648">
    <property type="entry name" value="FMT_core_Formyl-FH4-Hydrolase_C"/>
    <property type="match status" value="1"/>
</dbReference>
<accession>A0A0G3HEG0</accession>